<proteinExistence type="predicted"/>
<dbReference type="Proteomes" id="UP001280121">
    <property type="component" value="Unassembled WGS sequence"/>
</dbReference>
<reference evidence="1" key="1">
    <citation type="journal article" date="2023" name="Plant J.">
        <title>Genome sequences and population genomics provide insights into the demographic history, inbreeding, and mutation load of two 'living fossil' tree species of Dipteronia.</title>
        <authorList>
            <person name="Feng Y."/>
            <person name="Comes H.P."/>
            <person name="Chen J."/>
            <person name="Zhu S."/>
            <person name="Lu R."/>
            <person name="Zhang X."/>
            <person name="Li P."/>
            <person name="Qiu J."/>
            <person name="Olsen K.M."/>
            <person name="Qiu Y."/>
        </authorList>
    </citation>
    <scope>NUCLEOTIDE SEQUENCE</scope>
    <source>
        <strain evidence="1">KIB01</strain>
    </source>
</reference>
<accession>A0AAD9WSD9</accession>
<gene>
    <name evidence="1" type="ORF">Ddye_022476</name>
</gene>
<name>A0AAD9WSD9_9ROSI</name>
<protein>
    <submittedName>
        <fullName evidence="1">Uncharacterized protein</fullName>
    </submittedName>
</protein>
<evidence type="ECO:0000313" key="1">
    <source>
        <dbReference type="EMBL" id="KAK2640713.1"/>
    </source>
</evidence>
<evidence type="ECO:0000313" key="2">
    <source>
        <dbReference type="Proteomes" id="UP001280121"/>
    </source>
</evidence>
<dbReference type="PANTHER" id="PTHR45763">
    <property type="entry name" value="HYDROLASE, ALPHA/BETA FOLD FAMILY PROTEIN, EXPRESSED-RELATED"/>
    <property type="match status" value="1"/>
</dbReference>
<organism evidence="1 2">
    <name type="scientific">Dipteronia dyeriana</name>
    <dbReference type="NCBI Taxonomy" id="168575"/>
    <lineage>
        <taxon>Eukaryota</taxon>
        <taxon>Viridiplantae</taxon>
        <taxon>Streptophyta</taxon>
        <taxon>Embryophyta</taxon>
        <taxon>Tracheophyta</taxon>
        <taxon>Spermatophyta</taxon>
        <taxon>Magnoliopsida</taxon>
        <taxon>eudicotyledons</taxon>
        <taxon>Gunneridae</taxon>
        <taxon>Pentapetalae</taxon>
        <taxon>rosids</taxon>
        <taxon>malvids</taxon>
        <taxon>Sapindales</taxon>
        <taxon>Sapindaceae</taxon>
        <taxon>Hippocastanoideae</taxon>
        <taxon>Acereae</taxon>
        <taxon>Dipteronia</taxon>
    </lineage>
</organism>
<dbReference type="PANTHER" id="PTHR45763:SF21">
    <property type="entry name" value="ALPHA_BETA-HYDROLASES SUPERFAMILY PROTEIN"/>
    <property type="match status" value="1"/>
</dbReference>
<sequence>MNTLLLFSPAMLVPIAELIEEFKIYFLFFYRPGNGESDPDPSRSMKSEAYDVQELADKLQIGPKFNVVRSCPGSSICALLVALSSCQFINRSLKEAASGSPNDVSRCSSHPLAILLVDDSRMVSIDE</sequence>
<comment type="caution">
    <text evidence="1">The sequence shown here is derived from an EMBL/GenBank/DDBJ whole genome shotgun (WGS) entry which is preliminary data.</text>
</comment>
<keyword evidence="2" id="KW-1185">Reference proteome</keyword>
<dbReference type="EMBL" id="JANJYI010000007">
    <property type="protein sequence ID" value="KAK2640713.1"/>
    <property type="molecule type" value="Genomic_DNA"/>
</dbReference>
<dbReference type="AlphaFoldDB" id="A0AAD9WSD9"/>